<evidence type="ECO:0000313" key="7">
    <source>
        <dbReference type="Proteomes" id="UP000199283"/>
    </source>
</evidence>
<organism evidence="6 7">
    <name type="scientific">Jannaschia helgolandensis</name>
    <dbReference type="NCBI Taxonomy" id="188906"/>
    <lineage>
        <taxon>Bacteria</taxon>
        <taxon>Pseudomonadati</taxon>
        <taxon>Pseudomonadota</taxon>
        <taxon>Alphaproteobacteria</taxon>
        <taxon>Rhodobacterales</taxon>
        <taxon>Roseobacteraceae</taxon>
        <taxon>Jannaschia</taxon>
    </lineage>
</organism>
<dbReference type="Proteomes" id="UP000199283">
    <property type="component" value="Unassembled WGS sequence"/>
</dbReference>
<dbReference type="PANTHER" id="PTHR30246">
    <property type="entry name" value="2-KETO-3-DEOXY-6-PHOSPHOGLUCONATE ALDOLASE"/>
    <property type="match status" value="1"/>
</dbReference>
<dbReference type="Gene3D" id="3.20.20.70">
    <property type="entry name" value="Aldolase class I"/>
    <property type="match status" value="1"/>
</dbReference>
<reference evidence="6 7" key="1">
    <citation type="submission" date="2016-10" db="EMBL/GenBank/DDBJ databases">
        <authorList>
            <person name="de Groot N.N."/>
        </authorList>
    </citation>
    <scope>NUCLEOTIDE SEQUENCE [LARGE SCALE GENOMIC DNA]</scope>
    <source>
        <strain evidence="6 7">DSM 14858</strain>
    </source>
</reference>
<dbReference type="OrthoDB" id="7204076at2"/>
<evidence type="ECO:0000256" key="3">
    <source>
        <dbReference type="ARBA" id="ARBA00011233"/>
    </source>
</evidence>
<dbReference type="Pfam" id="PF01081">
    <property type="entry name" value="Aldolase"/>
    <property type="match status" value="1"/>
</dbReference>
<evidence type="ECO:0000313" key="6">
    <source>
        <dbReference type="EMBL" id="SEK62020.1"/>
    </source>
</evidence>
<evidence type="ECO:0000256" key="4">
    <source>
        <dbReference type="ARBA" id="ARBA00023239"/>
    </source>
</evidence>
<dbReference type="RefSeq" id="WP_092760378.1">
    <property type="nucleotide sequence ID" value="NZ_FNZQ01000001.1"/>
</dbReference>
<dbReference type="GO" id="GO:0016829">
    <property type="term" value="F:lyase activity"/>
    <property type="evidence" value="ECO:0007669"/>
    <property type="project" value="UniProtKB-KW"/>
</dbReference>
<dbReference type="CDD" id="cd00452">
    <property type="entry name" value="KDPG_aldolase"/>
    <property type="match status" value="1"/>
</dbReference>
<evidence type="ECO:0000256" key="2">
    <source>
        <dbReference type="ARBA" id="ARBA00006906"/>
    </source>
</evidence>
<comment type="similarity">
    <text evidence="2">Belongs to the KHG/KDPG aldolase family.</text>
</comment>
<dbReference type="PANTHER" id="PTHR30246:SF1">
    <property type="entry name" value="2-DEHYDRO-3-DEOXY-6-PHOSPHOGALACTONATE ALDOLASE-RELATED"/>
    <property type="match status" value="1"/>
</dbReference>
<name>A0A1H7IKD0_9RHOB</name>
<proteinExistence type="inferred from homology"/>
<dbReference type="SUPFAM" id="SSF51569">
    <property type="entry name" value="Aldolase"/>
    <property type="match status" value="1"/>
</dbReference>
<dbReference type="STRING" id="188906.SAMN04488526_1051"/>
<sequence length="206" mass="20455">MTRPLIAILRGITPDDAIAACAALIDAGITMIEVPLNSPEPLSSIAAMADAHGDRALIGAGTVLTPAEVQSVAEAGGKLIVSPNADPEVIAATRAADLQSWPGVFTPTEAFAALKAGATGLKLFPGAMAGPSGLMAMRAVLPAGTKVYAVGGAGPENFAEWLGAGADGFGLGTACYVPGLPIEDISARAHRIVAAYDKAAGAGVLV</sequence>
<dbReference type="AlphaFoldDB" id="A0A1H7IKD0"/>
<evidence type="ECO:0000256" key="5">
    <source>
        <dbReference type="ARBA" id="ARBA00023277"/>
    </source>
</evidence>
<evidence type="ECO:0000256" key="1">
    <source>
        <dbReference type="ARBA" id="ARBA00004761"/>
    </source>
</evidence>
<dbReference type="InterPro" id="IPR000887">
    <property type="entry name" value="Aldlse_KDPG_KHG"/>
</dbReference>
<keyword evidence="5" id="KW-0119">Carbohydrate metabolism</keyword>
<protein>
    <submittedName>
        <fullName evidence="6">2-keto-3-deoxy-phosphogalactonate aldolase</fullName>
    </submittedName>
</protein>
<dbReference type="InterPro" id="IPR013785">
    <property type="entry name" value="Aldolase_TIM"/>
</dbReference>
<keyword evidence="4" id="KW-0456">Lyase</keyword>
<gene>
    <name evidence="6" type="ORF">SAMN04488526_1051</name>
</gene>
<comment type="pathway">
    <text evidence="1">Carbohydrate acid metabolism.</text>
</comment>
<dbReference type="EMBL" id="FNZQ01000001">
    <property type="protein sequence ID" value="SEK62020.1"/>
    <property type="molecule type" value="Genomic_DNA"/>
</dbReference>
<comment type="subunit">
    <text evidence="3">Homotrimer.</text>
</comment>
<keyword evidence="7" id="KW-1185">Reference proteome</keyword>
<dbReference type="NCBIfam" id="NF006600">
    <property type="entry name" value="PRK09140.1"/>
    <property type="match status" value="1"/>
</dbReference>
<accession>A0A1H7IKD0</accession>